<evidence type="ECO:0000256" key="2">
    <source>
        <dbReference type="ARBA" id="ARBA00023136"/>
    </source>
</evidence>
<dbReference type="GO" id="GO:0008658">
    <property type="term" value="F:penicillin binding"/>
    <property type="evidence" value="ECO:0007669"/>
    <property type="project" value="InterPro"/>
</dbReference>
<dbReference type="SUPFAM" id="SSF56519">
    <property type="entry name" value="Penicillin binding protein dimerisation domain"/>
    <property type="match status" value="1"/>
</dbReference>
<proteinExistence type="predicted"/>
<protein>
    <recommendedName>
        <fullName evidence="3">Penicillin-binding protein dimerisation domain-containing protein</fullName>
    </recommendedName>
</protein>
<feature type="domain" description="Penicillin-binding protein dimerisation" evidence="3">
    <location>
        <begin position="53"/>
        <end position="164"/>
    </location>
</feature>
<evidence type="ECO:0000259" key="3">
    <source>
        <dbReference type="Pfam" id="PF03717"/>
    </source>
</evidence>
<comment type="caution">
    <text evidence="4">The sequence shown here is derived from an EMBL/GenBank/DDBJ whole genome shotgun (WGS) entry which is preliminary data.</text>
</comment>
<dbReference type="PANTHER" id="PTHR30627:SF1">
    <property type="entry name" value="PEPTIDOGLYCAN D,D-TRANSPEPTIDASE FTSI"/>
    <property type="match status" value="1"/>
</dbReference>
<comment type="subcellular location">
    <subcellularLocation>
        <location evidence="1">Membrane</location>
    </subcellularLocation>
</comment>
<reference evidence="4 5" key="1">
    <citation type="submission" date="2018-06" db="EMBL/GenBank/DDBJ databases">
        <title>Extensive metabolic versatility and redundancy in microbially diverse, dynamic hydrothermal sediments.</title>
        <authorList>
            <person name="Dombrowski N."/>
            <person name="Teske A."/>
            <person name="Baker B.J."/>
        </authorList>
    </citation>
    <scope>NUCLEOTIDE SEQUENCE [LARGE SCALE GENOMIC DNA]</scope>
    <source>
        <strain evidence="4">B7_G13</strain>
    </source>
</reference>
<dbReference type="InterPro" id="IPR005311">
    <property type="entry name" value="PBP_dimer"/>
</dbReference>
<evidence type="ECO:0000256" key="1">
    <source>
        <dbReference type="ARBA" id="ARBA00004370"/>
    </source>
</evidence>
<dbReference type="Gene3D" id="1.10.150.770">
    <property type="match status" value="1"/>
</dbReference>
<accession>A0A662CZN9</accession>
<dbReference type="Pfam" id="PF03717">
    <property type="entry name" value="PBP_dimer"/>
    <property type="match status" value="1"/>
</dbReference>
<dbReference type="PANTHER" id="PTHR30627">
    <property type="entry name" value="PEPTIDOGLYCAN D,D-TRANSPEPTIDASE"/>
    <property type="match status" value="1"/>
</dbReference>
<dbReference type="Proteomes" id="UP000277457">
    <property type="component" value="Unassembled WGS sequence"/>
</dbReference>
<dbReference type="EMBL" id="QMPY01000092">
    <property type="protein sequence ID" value="RLE07472.1"/>
    <property type="molecule type" value="Genomic_DNA"/>
</dbReference>
<dbReference type="InterPro" id="IPR036138">
    <property type="entry name" value="PBP_dimer_sf"/>
</dbReference>
<feature type="non-terminal residue" evidence="4">
    <location>
        <position position="180"/>
    </location>
</feature>
<dbReference type="GO" id="GO:0071555">
    <property type="term" value="P:cell wall organization"/>
    <property type="evidence" value="ECO:0007669"/>
    <property type="project" value="TreeGrafter"/>
</dbReference>
<name>A0A662CZN9_UNCAE</name>
<dbReference type="AlphaFoldDB" id="A0A662CZN9"/>
<evidence type="ECO:0000313" key="4">
    <source>
        <dbReference type="EMBL" id="RLE07472.1"/>
    </source>
</evidence>
<dbReference type="Gene3D" id="3.90.1310.10">
    <property type="entry name" value="Penicillin-binding protein 2a (Domain 2)"/>
    <property type="match status" value="1"/>
</dbReference>
<dbReference type="InterPro" id="IPR050515">
    <property type="entry name" value="Beta-lactam/transpept"/>
</dbReference>
<keyword evidence="2" id="KW-0472">Membrane</keyword>
<evidence type="ECO:0000313" key="5">
    <source>
        <dbReference type="Proteomes" id="UP000277457"/>
    </source>
</evidence>
<sequence>MTRTGKIRVRLPIVLILVGLGVIEARLYHLQIIHHSELAEQARKEQVRVIKTLPKRGTIYDRNLEKLAINVSSYSLYARPKKISQPEKVAHELSPLLEMESSTINKKLKEKKVFLWLKRKLSSAQREKIEELHLPGIGFVEESKRFYPQKELASHILGFVGVDNQGLAGTEFSYDKELKG</sequence>
<gene>
    <name evidence="4" type="ORF">DRZ78_02945</name>
</gene>
<organism evidence="4 5">
    <name type="scientific">Aerophobetes bacterium</name>
    <dbReference type="NCBI Taxonomy" id="2030807"/>
    <lineage>
        <taxon>Bacteria</taxon>
        <taxon>Candidatus Aerophobota</taxon>
    </lineage>
</organism>
<dbReference type="GO" id="GO:0005886">
    <property type="term" value="C:plasma membrane"/>
    <property type="evidence" value="ECO:0007669"/>
    <property type="project" value="TreeGrafter"/>
</dbReference>